<organism evidence="2 3">
    <name type="scientific">Coptis chinensis</name>
    <dbReference type="NCBI Taxonomy" id="261450"/>
    <lineage>
        <taxon>Eukaryota</taxon>
        <taxon>Viridiplantae</taxon>
        <taxon>Streptophyta</taxon>
        <taxon>Embryophyta</taxon>
        <taxon>Tracheophyta</taxon>
        <taxon>Spermatophyta</taxon>
        <taxon>Magnoliopsida</taxon>
        <taxon>Ranunculales</taxon>
        <taxon>Ranunculaceae</taxon>
        <taxon>Coptidoideae</taxon>
        <taxon>Coptis</taxon>
    </lineage>
</organism>
<reference evidence="2 3" key="1">
    <citation type="submission" date="2020-10" db="EMBL/GenBank/DDBJ databases">
        <title>The Coptis chinensis genome and diversification of protoberbering-type alkaloids.</title>
        <authorList>
            <person name="Wang B."/>
            <person name="Shu S."/>
            <person name="Song C."/>
            <person name="Liu Y."/>
        </authorList>
    </citation>
    <scope>NUCLEOTIDE SEQUENCE [LARGE SCALE GENOMIC DNA]</scope>
    <source>
        <strain evidence="2">HL-2020</strain>
        <tissue evidence="2">Leaf</tissue>
    </source>
</reference>
<gene>
    <name evidence="2" type="ORF">IFM89_007269</name>
</gene>
<comment type="caution">
    <text evidence="2">The sequence shown here is derived from an EMBL/GenBank/DDBJ whole genome shotgun (WGS) entry which is preliminary data.</text>
</comment>
<evidence type="ECO:0000313" key="2">
    <source>
        <dbReference type="EMBL" id="KAF9619521.1"/>
    </source>
</evidence>
<name>A0A835IKM7_9MAGN</name>
<keyword evidence="3" id="KW-1185">Reference proteome</keyword>
<dbReference type="OrthoDB" id="1939300at2759"/>
<accession>A0A835IKM7</accession>
<dbReference type="AlphaFoldDB" id="A0A835IKM7"/>
<keyword evidence="1" id="KW-0175">Coiled coil</keyword>
<evidence type="ECO:0000256" key="1">
    <source>
        <dbReference type="SAM" id="Coils"/>
    </source>
</evidence>
<proteinExistence type="predicted"/>
<evidence type="ECO:0000313" key="3">
    <source>
        <dbReference type="Proteomes" id="UP000631114"/>
    </source>
</evidence>
<dbReference type="Proteomes" id="UP000631114">
    <property type="component" value="Unassembled WGS sequence"/>
</dbReference>
<protein>
    <submittedName>
        <fullName evidence="2">Uncharacterized protein</fullName>
    </submittedName>
</protein>
<feature type="coiled-coil region" evidence="1">
    <location>
        <begin position="9"/>
        <end position="46"/>
    </location>
</feature>
<dbReference type="EMBL" id="JADFTS010000002">
    <property type="protein sequence ID" value="KAF9619521.1"/>
    <property type="molecule type" value="Genomic_DNA"/>
</dbReference>
<sequence length="221" mass="25168">MNNFADKCKKVAMEAKEAYEQNFTELEELEEMHEQLGIEHEQLKEEYARVVASQKKVAPLVDANVALATVPTVIVPVGDLLGATEVQTQTMNINYVNGVAEIPMDIGNKDLCEWRKYVAGFFVGKRLPFSFVAPGLLAEELENQRWIFNSITTDKDFFNFKFNCDENMKLILEANPMYIASKLFGVRQWTPEVENKFLNLPKQLWTKAGIIFASCLIGNLY</sequence>